<name>A0A327SYU0_9SPHI</name>
<comment type="caution">
    <text evidence="4">The sequence shown here is derived from an EMBL/GenBank/DDBJ whole genome shotgun (WGS) entry which is preliminary data.</text>
</comment>
<evidence type="ECO:0000256" key="2">
    <source>
        <dbReference type="SAM" id="SignalP"/>
    </source>
</evidence>
<dbReference type="STRING" id="188932.AY601_4598"/>
<sequence>MKRNVLILSFCVFILAAFNSSAQQKINKLDSISPISFLSTTYTGDTTAVPEVLENPLFYNYNFTYKKRLDSIQKEIPLTYNESVQRYIDIYSARKDMMGKMLGLSEYYFPIFENALKAYDVPMELKFLPIIESSMNSHAISRVGATGLWQFMFSTAKDYGLGMDNFVDERKDPIQASYAAAAYFKDAYKNLGDWLLAIAAYNCGTGNVNRAIAKAHSRDFWAIRPFLPQETRNYVPAFIAAIYVMNCPDKHQIKAQKSLFAIKTDTIQVNRFVSLPELAEALAMEESDLCTLNPSYKKKIVNGSEDQPKRIIVPKVSLANFAGIYEVLNNNVVETSTRVILASNDDRRLHKKHKEAAQSSAQVRYHKVGAGQNLIAIANQYNVEVQDLRVWNKLKGSTIVPGQRLIVAQKSAHTRETEARSGKKYISYKAKGKSGSRITDRL</sequence>
<feature type="signal peptide" evidence="2">
    <location>
        <begin position="1"/>
        <end position="22"/>
    </location>
</feature>
<organism evidence="4 5">
    <name type="scientific">Pedobacter cryoconitis</name>
    <dbReference type="NCBI Taxonomy" id="188932"/>
    <lineage>
        <taxon>Bacteria</taxon>
        <taxon>Pseudomonadati</taxon>
        <taxon>Bacteroidota</taxon>
        <taxon>Sphingobacteriia</taxon>
        <taxon>Sphingobacteriales</taxon>
        <taxon>Sphingobacteriaceae</taxon>
        <taxon>Pedobacter</taxon>
    </lineage>
</organism>
<dbReference type="Pfam" id="PF01476">
    <property type="entry name" value="LysM"/>
    <property type="match status" value="1"/>
</dbReference>
<dbReference type="SMART" id="SM00257">
    <property type="entry name" value="LysM"/>
    <property type="match status" value="1"/>
</dbReference>
<dbReference type="Proteomes" id="UP000249754">
    <property type="component" value="Unassembled WGS sequence"/>
</dbReference>
<dbReference type="RefSeq" id="WP_111633031.1">
    <property type="nucleotide sequence ID" value="NZ_QLLR01000004.1"/>
</dbReference>
<proteinExistence type="inferred from homology"/>
<keyword evidence="2" id="KW-0732">Signal</keyword>
<dbReference type="PANTHER" id="PTHR37423:SF2">
    <property type="entry name" value="MEMBRANE-BOUND LYTIC MUREIN TRANSGLYCOSYLASE C"/>
    <property type="match status" value="1"/>
</dbReference>
<feature type="chain" id="PRO_5016276260" evidence="2">
    <location>
        <begin position="23"/>
        <end position="442"/>
    </location>
</feature>
<feature type="domain" description="LysM" evidence="3">
    <location>
        <begin position="364"/>
        <end position="407"/>
    </location>
</feature>
<dbReference type="InterPro" id="IPR018392">
    <property type="entry name" value="LysM"/>
</dbReference>
<reference evidence="4 5" key="1">
    <citation type="submission" date="2018-06" db="EMBL/GenBank/DDBJ databases">
        <title>Genomic Encyclopedia of Archaeal and Bacterial Type Strains, Phase II (KMG-II): from individual species to whole genera.</title>
        <authorList>
            <person name="Goeker M."/>
        </authorList>
    </citation>
    <scope>NUCLEOTIDE SEQUENCE [LARGE SCALE GENOMIC DNA]</scope>
    <source>
        <strain evidence="4 5">DSM 14825</strain>
    </source>
</reference>
<dbReference type="InterPro" id="IPR036779">
    <property type="entry name" value="LysM_dom_sf"/>
</dbReference>
<dbReference type="PANTHER" id="PTHR37423">
    <property type="entry name" value="SOLUBLE LYTIC MUREIN TRANSGLYCOSYLASE-RELATED"/>
    <property type="match status" value="1"/>
</dbReference>
<dbReference type="SUPFAM" id="SSF54106">
    <property type="entry name" value="LysM domain"/>
    <property type="match status" value="1"/>
</dbReference>
<evidence type="ECO:0000259" key="3">
    <source>
        <dbReference type="PROSITE" id="PS51782"/>
    </source>
</evidence>
<dbReference type="Pfam" id="PF01464">
    <property type="entry name" value="SLT"/>
    <property type="match status" value="1"/>
</dbReference>
<evidence type="ECO:0000313" key="5">
    <source>
        <dbReference type="Proteomes" id="UP000249754"/>
    </source>
</evidence>
<evidence type="ECO:0000256" key="1">
    <source>
        <dbReference type="ARBA" id="ARBA00007734"/>
    </source>
</evidence>
<dbReference type="AlphaFoldDB" id="A0A327SYU0"/>
<dbReference type="Gene3D" id="1.10.530.10">
    <property type="match status" value="1"/>
</dbReference>
<gene>
    <name evidence="4" type="ORF">LY11_01464</name>
</gene>
<protein>
    <submittedName>
        <fullName evidence="4">Membrane-bound lytic murein transglycosylase D</fullName>
    </submittedName>
</protein>
<dbReference type="PROSITE" id="PS51782">
    <property type="entry name" value="LYSM"/>
    <property type="match status" value="1"/>
</dbReference>
<dbReference type="SUPFAM" id="SSF53955">
    <property type="entry name" value="Lysozyme-like"/>
    <property type="match status" value="1"/>
</dbReference>
<dbReference type="EMBL" id="QLLR01000004">
    <property type="protein sequence ID" value="RAJ33415.1"/>
    <property type="molecule type" value="Genomic_DNA"/>
</dbReference>
<dbReference type="InterPro" id="IPR008258">
    <property type="entry name" value="Transglycosylase_SLT_dom_1"/>
</dbReference>
<comment type="similarity">
    <text evidence="1">Belongs to the transglycosylase Slt family.</text>
</comment>
<dbReference type="OrthoDB" id="9815002at2"/>
<dbReference type="InterPro" id="IPR023346">
    <property type="entry name" value="Lysozyme-like_dom_sf"/>
</dbReference>
<dbReference type="Gene3D" id="3.10.350.10">
    <property type="entry name" value="LysM domain"/>
    <property type="match status" value="1"/>
</dbReference>
<accession>A0A327SYU0</accession>
<evidence type="ECO:0000313" key="4">
    <source>
        <dbReference type="EMBL" id="RAJ33415.1"/>
    </source>
</evidence>
<dbReference type="CDD" id="cd00118">
    <property type="entry name" value="LysM"/>
    <property type="match status" value="1"/>
</dbReference>
<dbReference type="CDD" id="cd16894">
    <property type="entry name" value="MltD-like"/>
    <property type="match status" value="1"/>
</dbReference>